<dbReference type="EMBL" id="FLOB01000002">
    <property type="protein sequence ID" value="SBS28870.1"/>
    <property type="molecule type" value="Genomic_DNA"/>
</dbReference>
<dbReference type="Proteomes" id="UP000092544">
    <property type="component" value="Unassembled WGS sequence"/>
</dbReference>
<protein>
    <recommendedName>
        <fullName evidence="3">Ras family protein</fullName>
    </recommendedName>
</protein>
<dbReference type="OrthoDB" id="9985817at2"/>
<organism evidence="1 2">
    <name type="scientific">Marinomonas spartinae</name>
    <dbReference type="NCBI Taxonomy" id="1792290"/>
    <lineage>
        <taxon>Bacteria</taxon>
        <taxon>Pseudomonadati</taxon>
        <taxon>Pseudomonadota</taxon>
        <taxon>Gammaproteobacteria</taxon>
        <taxon>Oceanospirillales</taxon>
        <taxon>Oceanospirillaceae</taxon>
        <taxon>Marinomonas</taxon>
    </lineage>
</organism>
<accession>A0A1A8T8Y6</accession>
<evidence type="ECO:0008006" key="3">
    <source>
        <dbReference type="Google" id="ProtNLM"/>
    </source>
</evidence>
<dbReference type="AlphaFoldDB" id="A0A1A8T8Y6"/>
<reference evidence="1 2" key="1">
    <citation type="submission" date="2016-06" db="EMBL/GenBank/DDBJ databases">
        <authorList>
            <person name="Kjaerup R.B."/>
            <person name="Dalgaard T.S."/>
            <person name="Juul-Madsen H.R."/>
        </authorList>
    </citation>
    <scope>NUCLEOTIDE SEQUENCE [LARGE SCALE GENOMIC DNA]</scope>
    <source>
        <strain evidence="1 2">CECT 8886</strain>
    </source>
</reference>
<sequence>MKSAVVVIGSHFVGKSKTINVYLKPKLGLTQKAHVFTLNEKDGFILSQSFEEADRSVDEVIKKYGKYYYFVVAARPKNEEPSNLCEVLEKLSNAGFIVHTVIIDPNDNEIYYDKKADEIINYLKG</sequence>
<evidence type="ECO:0000313" key="2">
    <source>
        <dbReference type="Proteomes" id="UP000092544"/>
    </source>
</evidence>
<dbReference type="STRING" id="1792290.MSP8886_01343"/>
<dbReference type="RefSeq" id="WP_067013962.1">
    <property type="nucleotide sequence ID" value="NZ_FLOB01000002.1"/>
</dbReference>
<proteinExistence type="predicted"/>
<keyword evidence="2" id="KW-1185">Reference proteome</keyword>
<gene>
    <name evidence="1" type="ORF">MSP8886_01343</name>
</gene>
<name>A0A1A8T8Y6_9GAMM</name>
<evidence type="ECO:0000313" key="1">
    <source>
        <dbReference type="EMBL" id="SBS28870.1"/>
    </source>
</evidence>